<name>A0A415E6V0_9FIRM</name>
<dbReference type="RefSeq" id="WP_118333502.1">
    <property type="nucleotide sequence ID" value="NZ_AP025567.1"/>
</dbReference>
<protein>
    <submittedName>
        <fullName evidence="1">Uncharacterized protein</fullName>
    </submittedName>
</protein>
<reference evidence="1 2" key="1">
    <citation type="submission" date="2018-08" db="EMBL/GenBank/DDBJ databases">
        <title>A genome reference for cultivated species of the human gut microbiota.</title>
        <authorList>
            <person name="Zou Y."/>
            <person name="Xue W."/>
            <person name="Luo G."/>
        </authorList>
    </citation>
    <scope>NUCLEOTIDE SEQUENCE [LARGE SCALE GENOMIC DNA]</scope>
    <source>
        <strain evidence="1 2">AM07-24</strain>
    </source>
</reference>
<dbReference type="OrthoDB" id="9887300at2"/>
<proteinExistence type="predicted"/>
<sequence>MKNGVLETIGSTLITGIGQLMGRLIGVNSIEDGILYFVHQPAKSGQQGDLASTVFVEDGKYYLYNPEVQKNDRFVSGALPGMGNIGAQTVTLGKRQSFDITPLFQQGADHDNTSFEITACQAGQVKLGSQQSSLVQISTSGKLLEVGQQRQSLGAYMDVQVSQDEVTILPKGKIKLDSLPTITVQTQGQGVMSAANIESQGGEEAVFPLTQQLLSSDLVNVSVTANVDTMDTKEFLTMQPFAHLIQTVDDETAARIAKAPRLNRR</sequence>
<evidence type="ECO:0000313" key="2">
    <source>
        <dbReference type="Proteomes" id="UP000284841"/>
    </source>
</evidence>
<gene>
    <name evidence="1" type="ORF">DW099_02090</name>
</gene>
<comment type="caution">
    <text evidence="1">The sequence shown here is derived from an EMBL/GenBank/DDBJ whole genome shotgun (WGS) entry which is preliminary data.</text>
</comment>
<dbReference type="EMBL" id="QRMS01000001">
    <property type="protein sequence ID" value="RHJ89390.1"/>
    <property type="molecule type" value="Genomic_DNA"/>
</dbReference>
<accession>A0A415E6V0</accession>
<keyword evidence="2" id="KW-1185">Reference proteome</keyword>
<evidence type="ECO:0000313" key="1">
    <source>
        <dbReference type="EMBL" id="RHJ89390.1"/>
    </source>
</evidence>
<dbReference type="Proteomes" id="UP000284841">
    <property type="component" value="Unassembled WGS sequence"/>
</dbReference>
<dbReference type="STRING" id="1776384.GCA_900086585_02700"/>
<organism evidence="1 2">
    <name type="scientific">Emergencia timonensis</name>
    <dbReference type="NCBI Taxonomy" id="1776384"/>
    <lineage>
        <taxon>Bacteria</taxon>
        <taxon>Bacillati</taxon>
        <taxon>Bacillota</taxon>
        <taxon>Clostridia</taxon>
        <taxon>Peptostreptococcales</taxon>
        <taxon>Anaerovoracaceae</taxon>
        <taxon>Emergencia</taxon>
    </lineage>
</organism>
<dbReference type="AlphaFoldDB" id="A0A415E6V0"/>